<dbReference type="InterPro" id="IPR002619">
    <property type="entry name" value="CX"/>
</dbReference>
<keyword evidence="1" id="KW-1133">Transmembrane helix</keyword>
<name>A0A914I785_GLORO</name>
<feature type="signal peptide" evidence="2">
    <location>
        <begin position="1"/>
        <end position="24"/>
    </location>
</feature>
<keyword evidence="1" id="KW-0812">Transmembrane</keyword>
<reference evidence="5" key="1">
    <citation type="submission" date="2022-11" db="UniProtKB">
        <authorList>
            <consortium name="WormBaseParasite"/>
        </authorList>
    </citation>
    <scope>IDENTIFICATION</scope>
</reference>
<dbReference type="Proteomes" id="UP000887572">
    <property type="component" value="Unplaced"/>
</dbReference>
<dbReference type="Pfam" id="PF01705">
    <property type="entry name" value="CX"/>
    <property type="match status" value="1"/>
</dbReference>
<keyword evidence="4" id="KW-1185">Reference proteome</keyword>
<dbReference type="AlphaFoldDB" id="A0A914I785"/>
<proteinExistence type="predicted"/>
<evidence type="ECO:0000256" key="2">
    <source>
        <dbReference type="SAM" id="SignalP"/>
    </source>
</evidence>
<feature type="chain" id="PRO_5037963345" evidence="2">
    <location>
        <begin position="25"/>
        <end position="201"/>
    </location>
</feature>
<protein>
    <submittedName>
        <fullName evidence="5">CX domain-containing protein</fullName>
    </submittedName>
</protein>
<evidence type="ECO:0000259" key="3">
    <source>
        <dbReference type="Pfam" id="PF01705"/>
    </source>
</evidence>
<feature type="domain" description="CX" evidence="3">
    <location>
        <begin position="131"/>
        <end position="158"/>
    </location>
</feature>
<keyword evidence="2" id="KW-0732">Signal</keyword>
<organism evidence="4 5">
    <name type="scientific">Globodera rostochiensis</name>
    <name type="common">Golden nematode worm</name>
    <name type="synonym">Heterodera rostochiensis</name>
    <dbReference type="NCBI Taxonomy" id="31243"/>
    <lineage>
        <taxon>Eukaryota</taxon>
        <taxon>Metazoa</taxon>
        <taxon>Ecdysozoa</taxon>
        <taxon>Nematoda</taxon>
        <taxon>Chromadorea</taxon>
        <taxon>Rhabditida</taxon>
        <taxon>Tylenchina</taxon>
        <taxon>Tylenchomorpha</taxon>
        <taxon>Tylenchoidea</taxon>
        <taxon>Heteroderidae</taxon>
        <taxon>Heteroderinae</taxon>
        <taxon>Globodera</taxon>
    </lineage>
</organism>
<sequence>MKLHECHRQKCFILFIFVNFGAQASPSFGDSIGAGPGNFGSGTRLGSASRVESFKTSFVSSSAGQSQTPPTIVTDLSITTCEMPLDTLFNQNASLSNSCKLANKTLSAVTNGTRSMTNGTRSRTNGTWPATWTNGTRPNHIVWTCKEHVEQCCGIECCPAEKSANDVTSIVIIVLLIVLCCAVSVIEYALNSYAQKLFEQF</sequence>
<feature type="transmembrane region" description="Helical" evidence="1">
    <location>
        <begin position="167"/>
        <end position="190"/>
    </location>
</feature>
<keyword evidence="1" id="KW-0472">Membrane</keyword>
<evidence type="ECO:0000313" key="5">
    <source>
        <dbReference type="WBParaSite" id="Gr19_v10_g815.t1"/>
    </source>
</evidence>
<accession>A0A914I785</accession>
<dbReference type="WBParaSite" id="Gr19_v10_g815.t1">
    <property type="protein sequence ID" value="Gr19_v10_g815.t1"/>
    <property type="gene ID" value="Gr19_v10_g815"/>
</dbReference>
<evidence type="ECO:0000313" key="4">
    <source>
        <dbReference type="Proteomes" id="UP000887572"/>
    </source>
</evidence>
<evidence type="ECO:0000256" key="1">
    <source>
        <dbReference type="SAM" id="Phobius"/>
    </source>
</evidence>